<dbReference type="Pfam" id="PF05309">
    <property type="entry name" value="TraE"/>
    <property type="match status" value="1"/>
</dbReference>
<dbReference type="Proteomes" id="UP000092695">
    <property type="component" value="Chromosome"/>
</dbReference>
<evidence type="ECO:0008006" key="4">
    <source>
        <dbReference type="Google" id="ProtNLM"/>
    </source>
</evidence>
<dbReference type="OrthoDB" id="6155686at2"/>
<dbReference type="AlphaFoldDB" id="A0A193LC62"/>
<feature type="transmembrane region" description="Helical" evidence="1">
    <location>
        <begin position="20"/>
        <end position="39"/>
    </location>
</feature>
<keyword evidence="3" id="KW-1185">Reference proteome</keyword>
<evidence type="ECO:0000256" key="1">
    <source>
        <dbReference type="SAM" id="Phobius"/>
    </source>
</evidence>
<organism evidence="2 3">
    <name type="scientific">Woeseia oceani</name>
    <dbReference type="NCBI Taxonomy" id="1548547"/>
    <lineage>
        <taxon>Bacteria</taxon>
        <taxon>Pseudomonadati</taxon>
        <taxon>Pseudomonadota</taxon>
        <taxon>Gammaproteobacteria</taxon>
        <taxon>Woeseiales</taxon>
        <taxon>Woeseiaceae</taxon>
        <taxon>Woeseia</taxon>
    </lineage>
</organism>
<protein>
    <recommendedName>
        <fullName evidence="4">Type IV conjugative transfer system protein TraE</fullName>
    </recommendedName>
</protein>
<dbReference type="EMBL" id="CP016268">
    <property type="protein sequence ID" value="ANO50021.1"/>
    <property type="molecule type" value="Genomic_DNA"/>
</dbReference>
<keyword evidence="1" id="KW-1133">Transmembrane helix</keyword>
<reference evidence="2 3" key="1">
    <citation type="submission" date="2016-06" db="EMBL/GenBank/DDBJ databases">
        <title>Complete genome sequence of a deep-branching marine Gamma Proteobacterium Woeseia oceani type strain XK5.</title>
        <authorList>
            <person name="Mu D."/>
            <person name="Du Z."/>
        </authorList>
    </citation>
    <scope>NUCLEOTIDE SEQUENCE [LARGE SCALE GENOMIC DNA]</scope>
    <source>
        <strain evidence="2 3">XK5</strain>
    </source>
</reference>
<dbReference type="KEGG" id="woc:BA177_01210"/>
<keyword evidence="1" id="KW-0472">Membrane</keyword>
<sequence length="197" mass="22148">MNKNVYDSRLQNANRIVRTAMLVCGFLAIGNVVLCGVVWKTLGTQREVLLIPDIKGPISFDGGGRYNEEYLSQMATWFAQLTLTYHPSSYDYQVNELLKYADPSVYGSLKAQLLADKETLDRRKYSSVFYPDGVEVQNGVVGIRGRLQTFVGSKQIDDRPAAWRVRFTRLSTGRIAVRELKETDYDNPLGIVAAASR</sequence>
<gene>
    <name evidence="2" type="ORF">BA177_01210</name>
</gene>
<dbReference type="RefSeq" id="WP_068612019.1">
    <property type="nucleotide sequence ID" value="NZ_CP016268.1"/>
</dbReference>
<keyword evidence="1" id="KW-0812">Transmembrane</keyword>
<accession>A0A193LC62</accession>
<name>A0A193LC62_9GAMM</name>
<dbReference type="InterPro" id="IPR007973">
    <property type="entry name" value="Pilus_assembly_TraE"/>
</dbReference>
<dbReference type="STRING" id="1548547.BA177_01210"/>
<proteinExistence type="predicted"/>
<evidence type="ECO:0000313" key="2">
    <source>
        <dbReference type="EMBL" id="ANO50021.1"/>
    </source>
</evidence>
<evidence type="ECO:0000313" key="3">
    <source>
        <dbReference type="Proteomes" id="UP000092695"/>
    </source>
</evidence>